<organism evidence="1 2">
    <name type="scientific">Gordonia hydrophobica</name>
    <dbReference type="NCBI Taxonomy" id="40516"/>
    <lineage>
        <taxon>Bacteria</taxon>
        <taxon>Bacillati</taxon>
        <taxon>Actinomycetota</taxon>
        <taxon>Actinomycetes</taxon>
        <taxon>Mycobacteriales</taxon>
        <taxon>Gordoniaceae</taxon>
        <taxon>Gordonia</taxon>
    </lineage>
</organism>
<name>A0ABZ2U071_9ACTN</name>
<dbReference type="EMBL" id="CP136137">
    <property type="protein sequence ID" value="WYY06294.1"/>
    <property type="molecule type" value="Genomic_DNA"/>
</dbReference>
<gene>
    <name evidence="1" type="ORF">RVF87_14600</name>
</gene>
<evidence type="ECO:0000313" key="2">
    <source>
        <dbReference type="Proteomes" id="UP001479933"/>
    </source>
</evidence>
<accession>A0ABZ2U071</accession>
<evidence type="ECO:0000313" key="1">
    <source>
        <dbReference type="EMBL" id="WYY06294.1"/>
    </source>
</evidence>
<protein>
    <recommendedName>
        <fullName evidence="3">DUF559 domain-containing protein</fullName>
    </recommendedName>
</protein>
<dbReference type="Gene3D" id="3.40.960.10">
    <property type="entry name" value="VSR Endonuclease"/>
    <property type="match status" value="1"/>
</dbReference>
<reference evidence="1 2" key="1">
    <citation type="journal article" date="2023" name="Virus Evol.">
        <title>Computational host range prediction-The good, the bad, and the ugly.</title>
        <authorList>
            <person name="Howell A.A."/>
            <person name="Versoza C.J."/>
            <person name="Pfeifer S.P."/>
        </authorList>
    </citation>
    <scope>NUCLEOTIDE SEQUENCE [LARGE SCALE GENOMIC DNA]</scope>
    <source>
        <strain evidence="1 2">1610/1b</strain>
    </source>
</reference>
<keyword evidence="2" id="KW-1185">Reference proteome</keyword>
<sequence length="191" mass="21636">MAATTAVDPIVYALACAARCMAEEGWIAVCDSYLSLHGVDVDELRDDIAPYGGAYVDAMLEKVDGRSQSGTESISRVRFRALGFEVVVQPSVDYRIYSGHADLRIGKLLIECDSEEFHNKTKDRGHDYTRDRKSLIDGWESMRVAYHEVIGAWDEIVEDVRAFTREDRHRIRSRRSLDALHRSAEIDRRGA</sequence>
<dbReference type="Proteomes" id="UP001479933">
    <property type="component" value="Chromosome"/>
</dbReference>
<evidence type="ECO:0008006" key="3">
    <source>
        <dbReference type="Google" id="ProtNLM"/>
    </source>
</evidence>
<dbReference type="RefSeq" id="WP_341264519.1">
    <property type="nucleotide sequence ID" value="NZ_CP136137.1"/>
</dbReference>
<proteinExistence type="predicted"/>